<evidence type="ECO:0000313" key="4">
    <source>
        <dbReference type="Proteomes" id="UP001321786"/>
    </source>
</evidence>
<accession>A0AAU9E5R3</accession>
<reference evidence="3 4" key="1">
    <citation type="submission" date="2023-08" db="EMBL/GenBank/DDBJ databases">
        <title>Helicovermis profunda gen. nov., sp. nov., a novel mesophilic, fermentative bacterium within the Bacillota from a deep-sea hydrothermal vent chimney.</title>
        <authorList>
            <person name="Miyazaki U."/>
            <person name="Mizutani D."/>
            <person name="Hashimoto Y."/>
            <person name="Tame A."/>
            <person name="Sawayama S."/>
            <person name="Miyazaki J."/>
            <person name="Takai K."/>
            <person name="Nakagawa S."/>
        </authorList>
    </citation>
    <scope>NUCLEOTIDE SEQUENCE [LARGE SCALE GENOMIC DNA]</scope>
    <source>
        <strain evidence="3 4">S502</strain>
    </source>
</reference>
<feature type="domain" description="Copper amine oxidase-like N-terminal" evidence="2">
    <location>
        <begin position="45"/>
        <end position="147"/>
    </location>
</feature>
<evidence type="ECO:0000259" key="2">
    <source>
        <dbReference type="Pfam" id="PF07833"/>
    </source>
</evidence>
<dbReference type="InterPro" id="IPR036582">
    <property type="entry name" value="Mao_N_sf"/>
</dbReference>
<dbReference type="Pfam" id="PF07833">
    <property type="entry name" value="Cu_amine_oxidN1"/>
    <property type="match status" value="1"/>
</dbReference>
<dbReference type="Proteomes" id="UP001321786">
    <property type="component" value="Chromosome"/>
</dbReference>
<gene>
    <name evidence="3" type="ORF">HLPR_17460</name>
</gene>
<dbReference type="SUPFAM" id="SSF55383">
    <property type="entry name" value="Copper amine oxidase, domain N"/>
    <property type="match status" value="1"/>
</dbReference>
<feature type="signal peptide" evidence="1">
    <location>
        <begin position="1"/>
        <end position="22"/>
    </location>
</feature>
<feature type="chain" id="PRO_5043706483" description="Copper amine oxidase-like N-terminal domain-containing protein" evidence="1">
    <location>
        <begin position="23"/>
        <end position="269"/>
    </location>
</feature>
<dbReference type="KEGG" id="hprf:HLPR_17460"/>
<dbReference type="RefSeq" id="WP_338535051.1">
    <property type="nucleotide sequence ID" value="NZ_AP028654.1"/>
</dbReference>
<evidence type="ECO:0000313" key="3">
    <source>
        <dbReference type="EMBL" id="BEP29415.1"/>
    </source>
</evidence>
<organism evidence="3 4">
    <name type="scientific">Helicovermis profundi</name>
    <dbReference type="NCBI Taxonomy" id="3065157"/>
    <lineage>
        <taxon>Bacteria</taxon>
        <taxon>Bacillati</taxon>
        <taxon>Bacillota</taxon>
        <taxon>Clostridia</taxon>
        <taxon>Helicovermis</taxon>
    </lineage>
</organism>
<keyword evidence="4" id="KW-1185">Reference proteome</keyword>
<dbReference type="AlphaFoldDB" id="A0AAU9E5R3"/>
<dbReference type="EMBL" id="AP028654">
    <property type="protein sequence ID" value="BEP29415.1"/>
    <property type="molecule type" value="Genomic_DNA"/>
</dbReference>
<protein>
    <recommendedName>
        <fullName evidence="2">Copper amine oxidase-like N-terminal domain-containing protein</fullName>
    </recommendedName>
</protein>
<dbReference type="InterPro" id="IPR012854">
    <property type="entry name" value="Cu_amine_oxidase-like_N"/>
</dbReference>
<evidence type="ECO:0000256" key="1">
    <source>
        <dbReference type="SAM" id="SignalP"/>
    </source>
</evidence>
<keyword evidence="1" id="KW-0732">Signal</keyword>
<sequence length="269" mass="31515">MSRKILLVAIILILTFSISSFAQEDDMYTVNLSVNAYPVDLYDKVQEMPVSLWIYNDRTIAPVRYIFELFDLKLNWNPSDKSITTVTKEGKNIRMELGSKNIRVDDTLYKMDVAPMLINNRTYIPIKYLFDVLGVKYKWNGETKTVAVDTNLINDFKLPLYIKSTLIRSEKISDKEYMFFGSKDTNKKLYVDMKFINIDDAKVKLFNSTGINISDLKKVEADGYSYNYYNVYYNYANHTFLTISKNNKVYYFEFTDFSLEDIKIFLNAL</sequence>
<dbReference type="Gene3D" id="3.30.457.10">
    <property type="entry name" value="Copper amine oxidase-like, N-terminal domain"/>
    <property type="match status" value="1"/>
</dbReference>
<name>A0AAU9E5R3_9FIRM</name>
<proteinExistence type="predicted"/>